<evidence type="ECO:0000256" key="2">
    <source>
        <dbReference type="SAM" id="MobiDB-lite"/>
    </source>
</evidence>
<comment type="caution">
    <text evidence="3">The sequence shown here is derived from an EMBL/GenBank/DDBJ whole genome shotgun (WGS) entry which is preliminary data.</text>
</comment>
<dbReference type="EMBL" id="JAACJN010000062">
    <property type="protein sequence ID" value="KAF5380800.1"/>
    <property type="molecule type" value="Genomic_DNA"/>
</dbReference>
<keyword evidence="4" id="KW-1185">Reference proteome</keyword>
<evidence type="ECO:0000313" key="3">
    <source>
        <dbReference type="EMBL" id="KAF5380800.1"/>
    </source>
</evidence>
<accession>A0A8H5HCN5</accession>
<dbReference type="Proteomes" id="UP000518752">
    <property type="component" value="Unassembled WGS sequence"/>
</dbReference>
<protein>
    <submittedName>
        <fullName evidence="3">Uncharacterized protein</fullName>
    </submittedName>
</protein>
<dbReference type="AlphaFoldDB" id="A0A8H5HCN5"/>
<name>A0A8H5HCN5_9AGAR</name>
<evidence type="ECO:0000256" key="1">
    <source>
        <dbReference type="SAM" id="Coils"/>
    </source>
</evidence>
<gene>
    <name evidence="3" type="ORF">D9757_007122</name>
</gene>
<reference evidence="3 4" key="1">
    <citation type="journal article" date="2020" name="ISME J.">
        <title>Uncovering the hidden diversity of litter-decomposition mechanisms in mushroom-forming fungi.</title>
        <authorList>
            <person name="Floudas D."/>
            <person name="Bentzer J."/>
            <person name="Ahren D."/>
            <person name="Johansson T."/>
            <person name="Persson P."/>
            <person name="Tunlid A."/>
        </authorList>
    </citation>
    <scope>NUCLEOTIDE SEQUENCE [LARGE SCALE GENOMIC DNA]</scope>
    <source>
        <strain evidence="3 4">CBS 406.79</strain>
    </source>
</reference>
<feature type="region of interest" description="Disordered" evidence="2">
    <location>
        <begin position="36"/>
        <end position="96"/>
    </location>
</feature>
<organism evidence="3 4">
    <name type="scientific">Collybiopsis confluens</name>
    <dbReference type="NCBI Taxonomy" id="2823264"/>
    <lineage>
        <taxon>Eukaryota</taxon>
        <taxon>Fungi</taxon>
        <taxon>Dikarya</taxon>
        <taxon>Basidiomycota</taxon>
        <taxon>Agaricomycotina</taxon>
        <taxon>Agaricomycetes</taxon>
        <taxon>Agaricomycetidae</taxon>
        <taxon>Agaricales</taxon>
        <taxon>Marasmiineae</taxon>
        <taxon>Omphalotaceae</taxon>
        <taxon>Collybiopsis</taxon>
    </lineage>
</organism>
<feature type="coiled-coil region" evidence="1">
    <location>
        <begin position="121"/>
        <end position="150"/>
    </location>
</feature>
<feature type="compositionally biased region" description="Low complexity" evidence="2">
    <location>
        <begin position="62"/>
        <end position="73"/>
    </location>
</feature>
<evidence type="ECO:0000313" key="4">
    <source>
        <dbReference type="Proteomes" id="UP000518752"/>
    </source>
</evidence>
<proteinExistence type="predicted"/>
<keyword evidence="1" id="KW-0175">Coiled coil</keyword>
<sequence length="157" mass="17412">MGSFLWFFLGAGAATWYSKHHDRQWGSHQWGHRWNDRCDNHGPASQAAPSDAPPQTPVNVNSSASSPSSSSAPFQGAGSTAAPASDPWATEKERMREIGAQVGVNVLEFSESTLDTLLSSIQNMKAKVVQQRFEREKLEAEQKRLAEEQRMNPPRYV</sequence>
<dbReference type="OrthoDB" id="2960209at2759"/>